<dbReference type="PANTHER" id="PTHR43233">
    <property type="entry name" value="FAMILY N-ACETYLTRANSFERASE, PUTATIVE (AFU_ORTHOLOGUE AFUA_6G03350)-RELATED"/>
    <property type="match status" value="1"/>
</dbReference>
<dbReference type="InterPro" id="IPR053144">
    <property type="entry name" value="Acetyltransferase_Butenolide"/>
</dbReference>
<feature type="domain" description="N-acetyltransferase" evidence="1">
    <location>
        <begin position="10"/>
        <end position="150"/>
    </location>
</feature>
<dbReference type="EMBL" id="KV878336">
    <property type="protein sequence ID" value="OJJ50870.1"/>
    <property type="molecule type" value="Genomic_DNA"/>
</dbReference>
<dbReference type="PROSITE" id="PS51186">
    <property type="entry name" value="GNAT"/>
    <property type="match status" value="1"/>
</dbReference>
<sequence>MTSLSLPPGYTLHEGYPPVPDYVHLRSASGLTPKTASQAAYVANGSWFGCYITYTDEMTGSSAQPVGMGRIIGDGGWYFHIADMAVLPDHQRRGLGDIIMKTLLARIRREAPEGVAYVTLFADEPGRRLYSRNGFADSMPKEMGMTLLIDKSSV</sequence>
<dbReference type="UniPathway" id="UPA00113">
    <property type="reaction ID" value="UER00529"/>
</dbReference>
<dbReference type="RefSeq" id="XP_022585380.1">
    <property type="nucleotide sequence ID" value="XM_022728102.1"/>
</dbReference>
<dbReference type="AlphaFoldDB" id="A0A1L9SUI1"/>
<evidence type="ECO:0000313" key="2">
    <source>
        <dbReference type="EMBL" id="OJJ50870.1"/>
    </source>
</evidence>
<dbReference type="Pfam" id="PF13508">
    <property type="entry name" value="Acetyltransf_7"/>
    <property type="match status" value="1"/>
</dbReference>
<dbReference type="VEuPathDB" id="FungiDB:ASPZODRAFT_278414"/>
<dbReference type="GO" id="GO:0016747">
    <property type="term" value="F:acyltransferase activity, transferring groups other than amino-acyl groups"/>
    <property type="evidence" value="ECO:0007669"/>
    <property type="project" value="InterPro"/>
</dbReference>
<accession>A0A1L9SUI1</accession>
<gene>
    <name evidence="2" type="ORF">ASPZODRAFT_278414</name>
</gene>
<protein>
    <recommendedName>
        <fullName evidence="1">N-acetyltransferase domain-containing protein</fullName>
    </recommendedName>
</protein>
<keyword evidence="3" id="KW-1185">Reference proteome</keyword>
<name>A0A1L9SUI1_9EURO</name>
<dbReference type="Proteomes" id="UP000184188">
    <property type="component" value="Unassembled WGS sequence"/>
</dbReference>
<dbReference type="SUPFAM" id="SSF55729">
    <property type="entry name" value="Acyl-CoA N-acyltransferases (Nat)"/>
    <property type="match status" value="1"/>
</dbReference>
<dbReference type="OrthoDB" id="2744543at2759"/>
<dbReference type="GO" id="GO:0006048">
    <property type="term" value="P:UDP-N-acetylglucosamine biosynthetic process"/>
    <property type="evidence" value="ECO:0007669"/>
    <property type="project" value="UniProtKB-UniPathway"/>
</dbReference>
<proteinExistence type="predicted"/>
<evidence type="ECO:0000259" key="1">
    <source>
        <dbReference type="PROSITE" id="PS51186"/>
    </source>
</evidence>
<evidence type="ECO:0000313" key="3">
    <source>
        <dbReference type="Proteomes" id="UP000184188"/>
    </source>
</evidence>
<dbReference type="CDD" id="cd04301">
    <property type="entry name" value="NAT_SF"/>
    <property type="match status" value="1"/>
</dbReference>
<dbReference type="Gene3D" id="3.40.630.30">
    <property type="match status" value="1"/>
</dbReference>
<dbReference type="PANTHER" id="PTHR43233:SF1">
    <property type="entry name" value="FAMILY N-ACETYLTRANSFERASE, PUTATIVE (AFU_ORTHOLOGUE AFUA_6G03350)-RELATED"/>
    <property type="match status" value="1"/>
</dbReference>
<dbReference type="GeneID" id="34614566"/>
<reference evidence="3" key="1">
    <citation type="journal article" date="2017" name="Genome Biol.">
        <title>Comparative genomics reveals high biological diversity and specific adaptations in the industrially and medically important fungal genus Aspergillus.</title>
        <authorList>
            <person name="de Vries R.P."/>
            <person name="Riley R."/>
            <person name="Wiebenga A."/>
            <person name="Aguilar-Osorio G."/>
            <person name="Amillis S."/>
            <person name="Uchima C.A."/>
            <person name="Anderluh G."/>
            <person name="Asadollahi M."/>
            <person name="Askin M."/>
            <person name="Barry K."/>
            <person name="Battaglia E."/>
            <person name="Bayram O."/>
            <person name="Benocci T."/>
            <person name="Braus-Stromeyer S.A."/>
            <person name="Caldana C."/>
            <person name="Canovas D."/>
            <person name="Cerqueira G.C."/>
            <person name="Chen F."/>
            <person name="Chen W."/>
            <person name="Choi C."/>
            <person name="Clum A."/>
            <person name="Dos Santos R.A."/>
            <person name="Damasio A.R."/>
            <person name="Diallinas G."/>
            <person name="Emri T."/>
            <person name="Fekete E."/>
            <person name="Flipphi M."/>
            <person name="Freyberg S."/>
            <person name="Gallo A."/>
            <person name="Gournas C."/>
            <person name="Habgood R."/>
            <person name="Hainaut M."/>
            <person name="Harispe M.L."/>
            <person name="Henrissat B."/>
            <person name="Hilden K.S."/>
            <person name="Hope R."/>
            <person name="Hossain A."/>
            <person name="Karabika E."/>
            <person name="Karaffa L."/>
            <person name="Karanyi Z."/>
            <person name="Krasevec N."/>
            <person name="Kuo A."/>
            <person name="Kusch H."/>
            <person name="LaButti K."/>
            <person name="Lagendijk E.L."/>
            <person name="Lapidus A."/>
            <person name="Levasseur A."/>
            <person name="Lindquist E."/>
            <person name="Lipzen A."/>
            <person name="Logrieco A.F."/>
            <person name="MacCabe A."/>
            <person name="Maekelae M.R."/>
            <person name="Malavazi I."/>
            <person name="Melin P."/>
            <person name="Meyer V."/>
            <person name="Mielnichuk N."/>
            <person name="Miskei M."/>
            <person name="Molnar A.P."/>
            <person name="Mule G."/>
            <person name="Ngan C.Y."/>
            <person name="Orejas M."/>
            <person name="Orosz E."/>
            <person name="Ouedraogo J.P."/>
            <person name="Overkamp K.M."/>
            <person name="Park H.-S."/>
            <person name="Perrone G."/>
            <person name="Piumi F."/>
            <person name="Punt P.J."/>
            <person name="Ram A.F."/>
            <person name="Ramon A."/>
            <person name="Rauscher S."/>
            <person name="Record E."/>
            <person name="Riano-Pachon D.M."/>
            <person name="Robert V."/>
            <person name="Roehrig J."/>
            <person name="Ruller R."/>
            <person name="Salamov A."/>
            <person name="Salih N.S."/>
            <person name="Samson R.A."/>
            <person name="Sandor E."/>
            <person name="Sanguinetti M."/>
            <person name="Schuetze T."/>
            <person name="Sepcic K."/>
            <person name="Shelest E."/>
            <person name="Sherlock G."/>
            <person name="Sophianopoulou V."/>
            <person name="Squina F.M."/>
            <person name="Sun H."/>
            <person name="Susca A."/>
            <person name="Todd R.B."/>
            <person name="Tsang A."/>
            <person name="Unkles S.E."/>
            <person name="van de Wiele N."/>
            <person name="van Rossen-Uffink D."/>
            <person name="Oliveira J.V."/>
            <person name="Vesth T.C."/>
            <person name="Visser J."/>
            <person name="Yu J.-H."/>
            <person name="Zhou M."/>
            <person name="Andersen M.R."/>
            <person name="Archer D.B."/>
            <person name="Baker S.E."/>
            <person name="Benoit I."/>
            <person name="Brakhage A.A."/>
            <person name="Braus G.H."/>
            <person name="Fischer R."/>
            <person name="Frisvad J.C."/>
            <person name="Goldman G.H."/>
            <person name="Houbraken J."/>
            <person name="Oakley B."/>
            <person name="Pocsi I."/>
            <person name="Scazzocchio C."/>
            <person name="Seiboth B."/>
            <person name="vanKuyk P.A."/>
            <person name="Wortman J."/>
            <person name="Dyer P.S."/>
            <person name="Grigoriev I.V."/>
        </authorList>
    </citation>
    <scope>NUCLEOTIDE SEQUENCE [LARGE SCALE GENOMIC DNA]</scope>
    <source>
        <strain evidence="3">CBS 506.65</strain>
    </source>
</reference>
<dbReference type="InterPro" id="IPR016181">
    <property type="entry name" value="Acyl_CoA_acyltransferase"/>
</dbReference>
<organism evidence="2 3">
    <name type="scientific">Penicilliopsis zonata CBS 506.65</name>
    <dbReference type="NCBI Taxonomy" id="1073090"/>
    <lineage>
        <taxon>Eukaryota</taxon>
        <taxon>Fungi</taxon>
        <taxon>Dikarya</taxon>
        <taxon>Ascomycota</taxon>
        <taxon>Pezizomycotina</taxon>
        <taxon>Eurotiomycetes</taxon>
        <taxon>Eurotiomycetidae</taxon>
        <taxon>Eurotiales</taxon>
        <taxon>Aspergillaceae</taxon>
        <taxon>Penicilliopsis</taxon>
    </lineage>
</organism>
<dbReference type="InterPro" id="IPR000182">
    <property type="entry name" value="GNAT_dom"/>
</dbReference>
<dbReference type="STRING" id="1073090.A0A1L9SUI1"/>